<evidence type="ECO:0000259" key="8">
    <source>
        <dbReference type="Pfam" id="PF18052"/>
    </source>
</evidence>
<dbReference type="InterPro" id="IPR032675">
    <property type="entry name" value="LRR_dom_sf"/>
</dbReference>
<dbReference type="Gene3D" id="1.10.8.430">
    <property type="entry name" value="Helical domain of apoptotic protease-activating factors"/>
    <property type="match status" value="1"/>
</dbReference>
<dbReference type="GO" id="GO:0009626">
    <property type="term" value="P:plant-type hypersensitive response"/>
    <property type="evidence" value="ECO:0007669"/>
    <property type="project" value="UniProtKB-ARBA"/>
</dbReference>
<dbReference type="EMBL" id="CM000760">
    <property type="protein sequence ID" value="KXG38736.1"/>
    <property type="molecule type" value="Genomic_DNA"/>
</dbReference>
<dbReference type="InterPro" id="IPR041118">
    <property type="entry name" value="Rx_N"/>
</dbReference>
<dbReference type="PANTHER" id="PTHR36766:SF55">
    <property type="entry name" value="OS11G0492900 PROTEIN"/>
    <property type="match status" value="1"/>
</dbReference>
<keyword evidence="4" id="KW-0547">Nucleotide-binding</keyword>
<feature type="domain" description="R13L1/DRL21-like LRR repeat region" evidence="10">
    <location>
        <begin position="696"/>
        <end position="821"/>
    </location>
</feature>
<dbReference type="SUPFAM" id="SSF52058">
    <property type="entry name" value="L domain-like"/>
    <property type="match status" value="2"/>
</dbReference>
<evidence type="ECO:0000259" key="9">
    <source>
        <dbReference type="Pfam" id="PF23559"/>
    </source>
</evidence>
<dbReference type="Proteomes" id="UP000000768">
    <property type="component" value="Chromosome 1"/>
</dbReference>
<dbReference type="InterPro" id="IPR036388">
    <property type="entry name" value="WH-like_DNA-bd_sf"/>
</dbReference>
<evidence type="ECO:0000259" key="10">
    <source>
        <dbReference type="Pfam" id="PF25019"/>
    </source>
</evidence>
<dbReference type="Gene3D" id="3.40.50.300">
    <property type="entry name" value="P-loop containing nucleotide triphosphate hydrolases"/>
    <property type="match status" value="1"/>
</dbReference>
<dbReference type="InterPro" id="IPR042197">
    <property type="entry name" value="Apaf_helical"/>
</dbReference>
<dbReference type="FunFam" id="1.10.10.10:FF:000322">
    <property type="entry name" value="Probable disease resistance protein At1g63360"/>
    <property type="match status" value="1"/>
</dbReference>
<reference evidence="12" key="3">
    <citation type="journal article" date="2018" name="Plant J.">
        <title>The Sorghum bicolor reference genome: improved assembly, gene annotations, a transcriptome atlas, and signatures of genome organization.</title>
        <authorList>
            <person name="McCormick R.F."/>
            <person name="Truong S.K."/>
            <person name="Sreedasyam A."/>
            <person name="Jenkins J."/>
            <person name="Shu S."/>
            <person name="Sims D."/>
            <person name="Kennedy M."/>
            <person name="Amirebrahimi M."/>
            <person name="Weers B.D."/>
            <person name="McKinley B."/>
            <person name="Mattison A."/>
            <person name="Morishige D.T."/>
            <person name="Grimwood J."/>
            <person name="Schmutz J."/>
            <person name="Mullet J.E."/>
        </authorList>
    </citation>
    <scope>NUCLEOTIDE SEQUENCE [LARGE SCALE GENOMIC DNA]</scope>
    <source>
        <strain evidence="12">cv. BTx623</strain>
    </source>
</reference>
<organism evidence="11 12">
    <name type="scientific">Sorghum bicolor</name>
    <name type="common">Sorghum</name>
    <name type="synonym">Sorghum vulgare</name>
    <dbReference type="NCBI Taxonomy" id="4558"/>
    <lineage>
        <taxon>Eukaryota</taxon>
        <taxon>Viridiplantae</taxon>
        <taxon>Streptophyta</taxon>
        <taxon>Embryophyta</taxon>
        <taxon>Tracheophyta</taxon>
        <taxon>Spermatophyta</taxon>
        <taxon>Magnoliopsida</taxon>
        <taxon>Liliopsida</taxon>
        <taxon>Poales</taxon>
        <taxon>Poaceae</taxon>
        <taxon>PACMAD clade</taxon>
        <taxon>Panicoideae</taxon>
        <taxon>Andropogonodae</taxon>
        <taxon>Andropogoneae</taxon>
        <taxon>Sorghinae</taxon>
        <taxon>Sorghum</taxon>
    </lineage>
</organism>
<dbReference type="InterPro" id="IPR058922">
    <property type="entry name" value="WHD_DRP"/>
</dbReference>
<dbReference type="Gramene" id="KXG38736">
    <property type="protein sequence ID" value="KXG38736"/>
    <property type="gene ID" value="SORBI_3001G272600"/>
</dbReference>
<protein>
    <submittedName>
        <fullName evidence="11">Uncharacterized protein</fullName>
    </submittedName>
</protein>
<dbReference type="GO" id="GO:0043531">
    <property type="term" value="F:ADP binding"/>
    <property type="evidence" value="ECO:0007669"/>
    <property type="project" value="InterPro"/>
</dbReference>
<dbReference type="GO" id="GO:0005524">
    <property type="term" value="F:ATP binding"/>
    <property type="evidence" value="ECO:0007669"/>
    <property type="project" value="UniProtKB-KW"/>
</dbReference>
<dbReference type="Gene3D" id="1.20.5.4130">
    <property type="match status" value="1"/>
</dbReference>
<evidence type="ECO:0000256" key="1">
    <source>
        <dbReference type="ARBA" id="ARBA00008894"/>
    </source>
</evidence>
<keyword evidence="2" id="KW-0433">Leucine-rich repeat</keyword>
<dbReference type="InterPro" id="IPR001611">
    <property type="entry name" value="Leu-rich_rpt"/>
</dbReference>
<accession>A0A1B6QLE6</accession>
<dbReference type="GO" id="GO:0042742">
    <property type="term" value="P:defense response to bacterium"/>
    <property type="evidence" value="ECO:0007669"/>
    <property type="project" value="UniProtKB-ARBA"/>
</dbReference>
<dbReference type="InterPro" id="IPR056789">
    <property type="entry name" value="LRR_R13L1-DRL21"/>
</dbReference>
<keyword evidence="3" id="KW-0677">Repeat</keyword>
<dbReference type="OMA" id="PKEISIM"/>
<dbReference type="Gramene" id="OQU91999">
    <property type="protein sequence ID" value="OQU91999"/>
    <property type="gene ID" value="SORBI_3001G272600"/>
</dbReference>
<dbReference type="PRINTS" id="PR00364">
    <property type="entry name" value="DISEASERSIST"/>
</dbReference>
<dbReference type="Gene3D" id="3.80.10.10">
    <property type="entry name" value="Ribonuclease Inhibitor"/>
    <property type="match status" value="4"/>
</dbReference>
<keyword evidence="5" id="KW-0611">Plant defense</keyword>
<feature type="domain" description="Disease resistance protein winged helix" evidence="9">
    <location>
        <begin position="431"/>
        <end position="513"/>
    </location>
</feature>
<keyword evidence="6" id="KW-0067">ATP-binding</keyword>
<keyword evidence="12" id="KW-1185">Reference proteome</keyword>
<dbReference type="Pfam" id="PF25019">
    <property type="entry name" value="LRR_R13L1-DRL21"/>
    <property type="match status" value="1"/>
</dbReference>
<feature type="domain" description="Disease resistance N-terminal" evidence="8">
    <location>
        <begin position="10"/>
        <end position="94"/>
    </location>
</feature>
<sequence>MAEFVVGALVKSLKEKASSYLLDEYKVMQGMEEQREILARRLPAILDVIEDAEKGASRPGVGAWLQAIKKVSYEGIDVFDEFKYESLRRDAKKKGHYVKLGMDLVSLFPARNPIVFRYRMSKKLHKIVQKIEVLVKDMNDFNFTQRQHVPVPPSVQLRWRQTDSIMVDSDMDIVNRSRNEEKMKIIKILLEQDGHCSGGVPMVVPIVGVGGLGKTTFVQLIYNDPEIEKHFSLRRWCCVSEDFDIANIASKVCQRHEEDREKALQELRKELSGKRYLIVLDDVWNRDPDKWGKLVTCLKQGDRGSAILTTTRDAQVARVMTMGAPGAYNLQNLGDKYMKEIIQSRAFSVQKPSSDELDVVVDKIVHRCVGSPLAAKAFGSMLSTKSSIQEWKDMLAKSQICDERTEIFPILKLSYDDLPSDMKQCFAFCAVFPKDYEIDVDSLIQLWMAHDLIHAQAEDNPDLIGKEIFNQLAWRSFFQDVKQTPPPIDDYGRRKQLRSGKLCRMHDLMHDVALSIMGKECATIADRANVMSLSNPARHMFISYQRPGTRLDDFLKKHSSTLQTLLYSHPWIYYESAPHLSKYNSLRAMQLCRLKKLPVKPRHLQHLRYLNLSSNWIKELPEEISLLYNLLTMDVSHCWSLCRLPNNMKYMRSLRHLYTNGCTSLECMPPDLGQVTSLQTLTYFVVGSSSSCSTVGELQHLNLSGELDLNGLENATEEHVKAASLGIKEKLTHLSLKWNSQDDDELISDCHSKVLDALKPPGGMEMLRIVNYKGSNIPTWVKDLGSFQQKLTELHLIGCTMCEDFPEFSHMRVLQVLRLKKLYKLRSLCRNIAFMDFPALKELKLCDLKSLERWVETEAAFMDEITFPLLEKICIKDCPKLTSLPEAPKMKVIKIKEDKAQLSLSLISARYMSSLSVLELHVGGTEAALELDQNQELSIAQMSIRGCSFLFTSSSSRHIAGIWKWFGQLQELEIRGCSCVIYWPEEEFFSLVSLTKLKLVWCTNLTGRAPVNGVATRARDELLPQLKKLEVDGCESLTELFVLPRSITHINIDGCCSFEFIWGKDDTESMSVQVEHGKDLTTAPEQLQGSTKSLPCLETLYIRGSDKLATLPNIPPSLKKLSVYHCPELRYISGHLDALVNVGIGSCNKLESPEWGNMPALKDFGLIRCKRLTSLPGSLGSYSALIRVLVEYCPAIDMRPLYEHLPQRLDSLEYKDLSHVRSSDPREGPKLRDPKSWIYAIPGCKDRVYS</sequence>
<evidence type="ECO:0000256" key="2">
    <source>
        <dbReference type="ARBA" id="ARBA00022614"/>
    </source>
</evidence>
<name>A0A1B6QLE6_SORBI</name>
<dbReference type="InterPro" id="IPR002182">
    <property type="entry name" value="NB-ARC"/>
</dbReference>
<proteinExistence type="inferred from homology"/>
<evidence type="ECO:0000259" key="7">
    <source>
        <dbReference type="Pfam" id="PF00931"/>
    </source>
</evidence>
<gene>
    <name evidence="11" type="ORF">SORBI_3001G272600</name>
</gene>
<reference evidence="11 12" key="1">
    <citation type="journal article" date="2009" name="Nature">
        <title>The Sorghum bicolor genome and the diversification of grasses.</title>
        <authorList>
            <person name="Paterson A.H."/>
            <person name="Bowers J.E."/>
            <person name="Bruggmann R."/>
            <person name="Dubchak I."/>
            <person name="Grimwood J."/>
            <person name="Gundlach H."/>
            <person name="Haberer G."/>
            <person name="Hellsten U."/>
            <person name="Mitros T."/>
            <person name="Poliakov A."/>
            <person name="Schmutz J."/>
            <person name="Spannagl M."/>
            <person name="Tang H."/>
            <person name="Wang X."/>
            <person name="Wicker T."/>
            <person name="Bharti A.K."/>
            <person name="Chapman J."/>
            <person name="Feltus F.A."/>
            <person name="Gowik U."/>
            <person name="Grigoriev I.V."/>
            <person name="Lyons E."/>
            <person name="Maher C.A."/>
            <person name="Martis M."/>
            <person name="Narechania A."/>
            <person name="Otillar R.P."/>
            <person name="Penning B.W."/>
            <person name="Salamov A.A."/>
            <person name="Wang Y."/>
            <person name="Zhang L."/>
            <person name="Carpita N.C."/>
            <person name="Freeling M."/>
            <person name="Gingle A.R."/>
            <person name="Hash C.T."/>
            <person name="Keller B."/>
            <person name="Klein P."/>
            <person name="Kresovich S."/>
            <person name="McCann M.C."/>
            <person name="Ming R."/>
            <person name="Peterson D.G."/>
            <person name="Mehboob-ur-Rahman"/>
            <person name="Ware D."/>
            <person name="Westhoff P."/>
            <person name="Mayer K.F."/>
            <person name="Messing J."/>
            <person name="Rokhsar D.S."/>
        </authorList>
    </citation>
    <scope>NUCLEOTIDE SEQUENCE [LARGE SCALE GENOMIC DNA]</scope>
    <source>
        <strain evidence="12">cv. BTx623</strain>
    </source>
</reference>
<dbReference type="Pfam" id="PF00931">
    <property type="entry name" value="NB-ARC"/>
    <property type="match status" value="1"/>
</dbReference>
<reference evidence="11" key="2">
    <citation type="submission" date="2017-02" db="EMBL/GenBank/DDBJ databases">
        <title>WGS assembly of Sorghum bicolor.</title>
        <authorList>
            <person name="Paterson A."/>
            <person name="Mullet J."/>
            <person name="Bowers J."/>
            <person name="Bruggmann R."/>
            <person name="Dubchak I."/>
            <person name="Grimwood J."/>
            <person name="Gundlach H."/>
            <person name="Haberer G."/>
            <person name="Hellsten U."/>
            <person name="Mitros T."/>
            <person name="Poliakov A."/>
            <person name="Schmutz J."/>
            <person name="Spannagl M."/>
            <person name="Tang H."/>
            <person name="Wang X."/>
            <person name="Wicker T."/>
            <person name="Bharti A."/>
            <person name="Chapman J."/>
            <person name="Feltus F."/>
            <person name="Gowik U."/>
            <person name="Grigoriev I."/>
            <person name="Lyons E."/>
            <person name="Maher C."/>
            <person name="Martis M."/>
            <person name="Narechania A."/>
            <person name="Otillar R."/>
            <person name="Penning B."/>
            <person name="Salamov A."/>
            <person name="Wang Y."/>
            <person name="Zhang L."/>
            <person name="Carpita N."/>
            <person name="Freeling M."/>
            <person name="Gingle A."/>
            <person name="Hash C."/>
            <person name="Keller B."/>
            <person name="Klein P."/>
            <person name="Kresovich S."/>
            <person name="Mccann M."/>
            <person name="Ming R."/>
            <person name="Peterson D."/>
            <person name="Rahman M."/>
            <person name="Ware D."/>
            <person name="Westhoff P."/>
            <person name="Mayer K."/>
            <person name="Messing J."/>
            <person name="Sims D."/>
            <person name="Jenkins J."/>
            <person name="Shu S."/>
            <person name="Rokhsar D."/>
        </authorList>
    </citation>
    <scope>NUCLEOTIDE SEQUENCE</scope>
</reference>
<dbReference type="InParanoid" id="A0A1B6QLE6"/>
<evidence type="ECO:0000256" key="4">
    <source>
        <dbReference type="ARBA" id="ARBA00022741"/>
    </source>
</evidence>
<dbReference type="InterPro" id="IPR027417">
    <property type="entry name" value="P-loop_NTPase"/>
</dbReference>
<dbReference type="EMBL" id="CM000760">
    <property type="protein sequence ID" value="OQU91999.1"/>
    <property type="molecule type" value="Genomic_DNA"/>
</dbReference>
<feature type="domain" description="NB-ARC" evidence="7">
    <location>
        <begin position="181"/>
        <end position="323"/>
    </location>
</feature>
<evidence type="ECO:0000256" key="6">
    <source>
        <dbReference type="ARBA" id="ARBA00022840"/>
    </source>
</evidence>
<dbReference type="Pfam" id="PF23559">
    <property type="entry name" value="WHD_DRP"/>
    <property type="match status" value="1"/>
</dbReference>
<evidence type="ECO:0000256" key="3">
    <source>
        <dbReference type="ARBA" id="ARBA00022737"/>
    </source>
</evidence>
<dbReference type="PROSITE" id="PS51450">
    <property type="entry name" value="LRR"/>
    <property type="match status" value="1"/>
</dbReference>
<dbReference type="OrthoDB" id="67700at2759"/>
<dbReference type="AlphaFoldDB" id="A0A1B6QLE6"/>
<comment type="similarity">
    <text evidence="1">Belongs to the disease resistance NB-LRR family.</text>
</comment>
<evidence type="ECO:0000256" key="5">
    <source>
        <dbReference type="ARBA" id="ARBA00022821"/>
    </source>
</evidence>
<dbReference type="STRING" id="4558.A0A1B6QLE6"/>
<dbReference type="Gene3D" id="1.10.10.10">
    <property type="entry name" value="Winged helix-like DNA-binding domain superfamily/Winged helix DNA-binding domain"/>
    <property type="match status" value="1"/>
</dbReference>
<evidence type="ECO:0000313" key="11">
    <source>
        <dbReference type="EMBL" id="KXG38736.1"/>
    </source>
</evidence>
<dbReference type="SUPFAM" id="SSF52540">
    <property type="entry name" value="P-loop containing nucleoside triphosphate hydrolases"/>
    <property type="match status" value="1"/>
</dbReference>
<dbReference type="eggNOG" id="KOG4658">
    <property type="taxonomic scope" value="Eukaryota"/>
</dbReference>
<dbReference type="PANTHER" id="PTHR36766">
    <property type="entry name" value="PLANT BROAD-SPECTRUM MILDEW RESISTANCE PROTEIN RPW8"/>
    <property type="match status" value="1"/>
</dbReference>
<evidence type="ECO:0000313" key="12">
    <source>
        <dbReference type="Proteomes" id="UP000000768"/>
    </source>
</evidence>
<dbReference type="Pfam" id="PF18052">
    <property type="entry name" value="Rx_N"/>
    <property type="match status" value="1"/>
</dbReference>
<dbReference type="GO" id="GO:0002758">
    <property type="term" value="P:innate immune response-activating signaling pathway"/>
    <property type="evidence" value="ECO:0007669"/>
    <property type="project" value="UniProtKB-ARBA"/>
</dbReference>